<proteinExistence type="predicted"/>
<evidence type="ECO:0000313" key="2">
    <source>
        <dbReference type="EMBL" id="MCE3049428.1"/>
    </source>
</evidence>
<evidence type="ECO:0000313" key="3">
    <source>
        <dbReference type="Proteomes" id="UP000823775"/>
    </source>
</evidence>
<sequence>MSLMHGLSERSEESSSTPTSHSSRCFSFCLKVTTWAFHTPDGSVGTSKWRPPNPAHYGPQSYRVRYRFLNKVKDLCPPPTFQSTSENLASFIESSMEEWAYAGFDKPKKTTTARFDTCRPPAKEDRFKG</sequence>
<feature type="compositionally biased region" description="Low complexity" evidence="1">
    <location>
        <begin position="14"/>
        <end position="23"/>
    </location>
</feature>
<evidence type="ECO:0000256" key="1">
    <source>
        <dbReference type="SAM" id="MobiDB-lite"/>
    </source>
</evidence>
<gene>
    <name evidence="2" type="ORF">HAX54_044808</name>
</gene>
<accession>A0ABS8WJ51</accession>
<dbReference type="Proteomes" id="UP000823775">
    <property type="component" value="Unassembled WGS sequence"/>
</dbReference>
<name>A0ABS8WJ51_DATST</name>
<organism evidence="2 3">
    <name type="scientific">Datura stramonium</name>
    <name type="common">Jimsonweed</name>
    <name type="synonym">Common thornapple</name>
    <dbReference type="NCBI Taxonomy" id="4076"/>
    <lineage>
        <taxon>Eukaryota</taxon>
        <taxon>Viridiplantae</taxon>
        <taxon>Streptophyta</taxon>
        <taxon>Embryophyta</taxon>
        <taxon>Tracheophyta</taxon>
        <taxon>Spermatophyta</taxon>
        <taxon>Magnoliopsida</taxon>
        <taxon>eudicotyledons</taxon>
        <taxon>Gunneridae</taxon>
        <taxon>Pentapetalae</taxon>
        <taxon>asterids</taxon>
        <taxon>lamiids</taxon>
        <taxon>Solanales</taxon>
        <taxon>Solanaceae</taxon>
        <taxon>Solanoideae</taxon>
        <taxon>Datureae</taxon>
        <taxon>Datura</taxon>
    </lineage>
</organism>
<keyword evidence="3" id="KW-1185">Reference proteome</keyword>
<reference evidence="2 3" key="1">
    <citation type="journal article" date="2021" name="BMC Genomics">
        <title>Datura genome reveals duplications of psychoactive alkaloid biosynthetic genes and high mutation rate following tissue culture.</title>
        <authorList>
            <person name="Rajewski A."/>
            <person name="Carter-House D."/>
            <person name="Stajich J."/>
            <person name="Litt A."/>
        </authorList>
    </citation>
    <scope>NUCLEOTIDE SEQUENCE [LARGE SCALE GENOMIC DNA]</scope>
    <source>
        <strain evidence="2">AR-01</strain>
    </source>
</reference>
<feature type="region of interest" description="Disordered" evidence="1">
    <location>
        <begin position="1"/>
        <end position="23"/>
    </location>
</feature>
<protein>
    <submittedName>
        <fullName evidence="2">Uncharacterized protein</fullName>
    </submittedName>
</protein>
<dbReference type="EMBL" id="JACEIK010006881">
    <property type="protein sequence ID" value="MCE3049428.1"/>
    <property type="molecule type" value="Genomic_DNA"/>
</dbReference>
<comment type="caution">
    <text evidence="2">The sequence shown here is derived from an EMBL/GenBank/DDBJ whole genome shotgun (WGS) entry which is preliminary data.</text>
</comment>